<gene>
    <name evidence="2" type="ORF">TCMB3V08_LOCUS6583</name>
</gene>
<evidence type="ECO:0000313" key="2">
    <source>
        <dbReference type="EMBL" id="CAD7573963.1"/>
    </source>
</evidence>
<accession>A0A7R9J797</accession>
<organism evidence="2">
    <name type="scientific">Timema californicum</name>
    <name type="common">California timema</name>
    <name type="synonym">Walking stick</name>
    <dbReference type="NCBI Taxonomy" id="61474"/>
    <lineage>
        <taxon>Eukaryota</taxon>
        <taxon>Metazoa</taxon>
        <taxon>Ecdysozoa</taxon>
        <taxon>Arthropoda</taxon>
        <taxon>Hexapoda</taxon>
        <taxon>Insecta</taxon>
        <taxon>Pterygota</taxon>
        <taxon>Neoptera</taxon>
        <taxon>Polyneoptera</taxon>
        <taxon>Phasmatodea</taxon>
        <taxon>Timematodea</taxon>
        <taxon>Timematoidea</taxon>
        <taxon>Timematidae</taxon>
        <taxon>Timema</taxon>
    </lineage>
</organism>
<dbReference type="AlphaFoldDB" id="A0A7R9J797"/>
<proteinExistence type="predicted"/>
<dbReference type="EMBL" id="OE181987">
    <property type="protein sequence ID" value="CAD7573963.1"/>
    <property type="molecule type" value="Genomic_DNA"/>
</dbReference>
<sequence>MSSMFERRFARRLTPTRGRGSRFDLNPSQRGKGASTLYEALTARGSRPLAFSVNSRVSNKLYAGHEPRGCRLFLHSIVLTIAGSTGQRGIYSSPTASLVLTDSSQLTSDSQHLVEAQERQRSPQVGQHEIQRELLGLPKVPPQLHQVEKYDRPSNDDGLAHLQPVDARQDVDSVGAEHRQHTHVQIVQEPWRDNTGHWGHSEKDPSTDLTNALTEIDREPDPRPERFGDDDAGGVEVDVVHHEQWQRSDVKLIMGSSKKHKESKKRKHHSKSRSPEKIKEKHRHHKKHHKEKKRDKLKDKTAEFASKYVDYESEVILGTPQVRADTKYKTVIPIHKPGKPPGYPTSYRPISLLSCVKAYMSVRRVGLLSEVSERASEIKLSKFSPLRFQVSHVART</sequence>
<protein>
    <submittedName>
        <fullName evidence="2">(California timema) hypothetical protein</fullName>
    </submittedName>
</protein>
<feature type="compositionally biased region" description="Basic residues" evidence="1">
    <location>
        <begin position="257"/>
        <end position="272"/>
    </location>
</feature>
<evidence type="ECO:0000256" key="1">
    <source>
        <dbReference type="SAM" id="MobiDB-lite"/>
    </source>
</evidence>
<feature type="region of interest" description="Disordered" evidence="1">
    <location>
        <begin position="248"/>
        <end position="299"/>
    </location>
</feature>
<name>A0A7R9J797_TIMCA</name>
<feature type="compositionally biased region" description="Basic residues" evidence="1">
    <location>
        <begin position="280"/>
        <end position="293"/>
    </location>
</feature>
<reference evidence="2" key="1">
    <citation type="submission" date="2020-11" db="EMBL/GenBank/DDBJ databases">
        <authorList>
            <person name="Tran Van P."/>
        </authorList>
    </citation>
    <scope>NUCLEOTIDE SEQUENCE</scope>
</reference>